<dbReference type="PANTHER" id="PTHR43333:SF1">
    <property type="entry name" value="D-ISOMER SPECIFIC 2-HYDROXYACID DEHYDROGENASE NAD-BINDING DOMAIN-CONTAINING PROTEIN"/>
    <property type="match status" value="1"/>
</dbReference>
<accession>A0A8J4WFT4</accession>
<name>A0A8J4WFT4_9STRA</name>
<reference evidence="4" key="2">
    <citation type="submission" date="2020-02" db="EMBL/GenBank/DDBJ databases">
        <authorList>
            <person name="Studholme D.J."/>
        </authorList>
    </citation>
    <scope>NUCLEOTIDE SEQUENCE</scope>
    <source>
        <strain evidence="4">00238/432</strain>
    </source>
</reference>
<feature type="domain" description="D-isomer specific 2-hydroxyacid dehydrogenase NAD-binding" evidence="3">
    <location>
        <begin position="89"/>
        <end position="248"/>
    </location>
</feature>
<dbReference type="Proteomes" id="UP000702964">
    <property type="component" value="Unassembled WGS sequence"/>
</dbReference>
<gene>
    <name evidence="4" type="ORF">G195_005124</name>
</gene>
<dbReference type="AlphaFoldDB" id="A0A8J4WFT4"/>
<evidence type="ECO:0000256" key="1">
    <source>
        <dbReference type="ARBA" id="ARBA00023002"/>
    </source>
</evidence>
<dbReference type="InterPro" id="IPR006140">
    <property type="entry name" value="D-isomer_DH_NAD-bd"/>
</dbReference>
<protein>
    <recommendedName>
        <fullName evidence="3">D-isomer specific 2-hydroxyacid dehydrogenase NAD-binding domain-containing protein</fullName>
    </recommendedName>
</protein>
<dbReference type="SUPFAM" id="SSF51735">
    <property type="entry name" value="NAD(P)-binding Rossmann-fold domains"/>
    <property type="match status" value="1"/>
</dbReference>
<dbReference type="Gene3D" id="3.40.50.720">
    <property type="entry name" value="NAD(P)-binding Rossmann-like Domain"/>
    <property type="match status" value="2"/>
</dbReference>
<reference evidence="4" key="1">
    <citation type="journal article" date="2015" name="Genom Data">
        <title>Draft genome sequences of Phytophthora kernoviae and Phytophthora ramorum lineage EU2 from Scotland.</title>
        <authorList>
            <person name="Sambles C."/>
            <person name="Schlenzig A."/>
            <person name="O'Neill P."/>
            <person name="Grant M."/>
            <person name="Studholme D.J."/>
        </authorList>
    </citation>
    <scope>NUCLEOTIDE SEQUENCE</scope>
    <source>
        <strain evidence="4">00238/432</strain>
    </source>
</reference>
<sequence length="283" mass="31436">MPPVNAPKWDLTLEQQCIIEQAKVVVMDQHSGGPLFLQPEESLPKDKREILSNIEWVQSTLAGVEQYLNRLPHGNHARSKGELPQFTLTRTGGFQGQTIGKSARTVTVGILGLGDIGQGVGNMLRAAGYKVLGFKRRVTPEMTLDCADRVTPDLDEVLSQSDYLVNVLPNTTSTRYLLNEDNLDLCRGRKPVFTNIGRGDVVSEKTIINALDNGVWSRAVLDVFEKEPLPKESALWKHPSVLLTPHVSGYVFVEDVASMFVDNFNRYLNGEPVLYKVDWAAGY</sequence>
<dbReference type="EMBL" id="AOFI03000140">
    <property type="protein sequence ID" value="KAF4320706.1"/>
    <property type="molecule type" value="Genomic_DNA"/>
</dbReference>
<evidence type="ECO:0000313" key="4">
    <source>
        <dbReference type="EMBL" id="KAF4320706.1"/>
    </source>
</evidence>
<dbReference type="Pfam" id="PF02826">
    <property type="entry name" value="2-Hacid_dh_C"/>
    <property type="match status" value="1"/>
</dbReference>
<dbReference type="InterPro" id="IPR036291">
    <property type="entry name" value="NAD(P)-bd_dom_sf"/>
</dbReference>
<comment type="caution">
    <text evidence="4">The sequence shown here is derived from an EMBL/GenBank/DDBJ whole genome shotgun (WGS) entry which is preliminary data.</text>
</comment>
<organism evidence="4 5">
    <name type="scientific">Phytophthora kernoviae 00238/432</name>
    <dbReference type="NCBI Taxonomy" id="1284355"/>
    <lineage>
        <taxon>Eukaryota</taxon>
        <taxon>Sar</taxon>
        <taxon>Stramenopiles</taxon>
        <taxon>Oomycota</taxon>
        <taxon>Peronosporomycetes</taxon>
        <taxon>Peronosporales</taxon>
        <taxon>Peronosporaceae</taxon>
        <taxon>Phytophthora</taxon>
    </lineage>
</organism>
<evidence type="ECO:0000256" key="2">
    <source>
        <dbReference type="ARBA" id="ARBA00023027"/>
    </source>
</evidence>
<dbReference type="GO" id="GO:0016491">
    <property type="term" value="F:oxidoreductase activity"/>
    <property type="evidence" value="ECO:0007669"/>
    <property type="project" value="UniProtKB-KW"/>
</dbReference>
<proteinExistence type="predicted"/>
<dbReference type="PANTHER" id="PTHR43333">
    <property type="entry name" value="2-HACID_DH_C DOMAIN-CONTAINING PROTEIN"/>
    <property type="match status" value="1"/>
</dbReference>
<keyword evidence="2" id="KW-0520">NAD</keyword>
<keyword evidence="1" id="KW-0560">Oxidoreductase</keyword>
<evidence type="ECO:0000259" key="3">
    <source>
        <dbReference type="Pfam" id="PF02826"/>
    </source>
</evidence>
<evidence type="ECO:0000313" key="5">
    <source>
        <dbReference type="Proteomes" id="UP000702964"/>
    </source>
</evidence>
<dbReference type="GO" id="GO:0051287">
    <property type="term" value="F:NAD binding"/>
    <property type="evidence" value="ECO:0007669"/>
    <property type="project" value="InterPro"/>
</dbReference>